<feature type="transmembrane region" description="Helical" evidence="1">
    <location>
        <begin position="163"/>
        <end position="186"/>
    </location>
</feature>
<keyword evidence="1" id="KW-0812">Transmembrane</keyword>
<feature type="transmembrane region" description="Helical" evidence="1">
    <location>
        <begin position="130"/>
        <end position="151"/>
    </location>
</feature>
<keyword evidence="1" id="KW-0472">Membrane</keyword>
<reference evidence="3 4" key="1">
    <citation type="submission" date="2016-10" db="EMBL/GenBank/DDBJ databases">
        <authorList>
            <person name="de Groot N.N."/>
        </authorList>
    </citation>
    <scope>NUCLEOTIDE SEQUENCE [LARGE SCALE GENOMIC DNA]</scope>
    <source>
        <strain evidence="3 4">DSM 19706</strain>
    </source>
</reference>
<dbReference type="InterPro" id="IPR039447">
    <property type="entry name" value="UreH-like_TM_dom"/>
</dbReference>
<evidence type="ECO:0000313" key="3">
    <source>
        <dbReference type="EMBL" id="SET81549.1"/>
    </source>
</evidence>
<evidence type="ECO:0000259" key="2">
    <source>
        <dbReference type="Pfam" id="PF13386"/>
    </source>
</evidence>
<dbReference type="EMBL" id="FOHK01000015">
    <property type="protein sequence ID" value="SET81549.1"/>
    <property type="molecule type" value="Genomic_DNA"/>
</dbReference>
<dbReference type="Pfam" id="PF13386">
    <property type="entry name" value="DsbD_2"/>
    <property type="match status" value="1"/>
</dbReference>
<name>A0A1I0HF40_THASX</name>
<dbReference type="PANTHER" id="PTHR42208">
    <property type="entry name" value="HEAVY METAL TRANSPORTER-RELATED"/>
    <property type="match status" value="1"/>
</dbReference>
<accession>A0A1I0HF40</accession>
<dbReference type="OrthoDB" id="9798690at2"/>
<keyword evidence="1" id="KW-1133">Transmembrane helix</keyword>
<sequence>MTLDLLSALLIGLLGSGHCFGMCGAISTSLAAASGANQIRTGFAYNVGRILSYTLIGAIVGFSSSIAVSKLGVPLTLLRLFSGLFLIFLALYLMKLTSVLVVLEKLGHVLWRHIQPLTKKVIPVDSSAKALILGMLWGWLPCGLVYSTLTWSIASGSALDGALIMLFFGLGTLPMMLSLSLGGVTIRQYFQHSLVRNIAASAILCFGIYTVVIASFALF</sequence>
<gene>
    <name evidence="3" type="ORF">SAMN05660429_02766</name>
</gene>
<dbReference type="Proteomes" id="UP000199308">
    <property type="component" value="Unassembled WGS sequence"/>
</dbReference>
<keyword evidence="4" id="KW-1185">Reference proteome</keyword>
<feature type="transmembrane region" description="Helical" evidence="1">
    <location>
        <begin position="43"/>
        <end position="68"/>
    </location>
</feature>
<organism evidence="3 4">
    <name type="scientific">Thalassotalea agarivorans</name>
    <name type="common">Thalassomonas agarivorans</name>
    <dbReference type="NCBI Taxonomy" id="349064"/>
    <lineage>
        <taxon>Bacteria</taxon>
        <taxon>Pseudomonadati</taxon>
        <taxon>Pseudomonadota</taxon>
        <taxon>Gammaproteobacteria</taxon>
        <taxon>Alteromonadales</taxon>
        <taxon>Colwelliaceae</taxon>
        <taxon>Thalassotalea</taxon>
    </lineage>
</organism>
<feature type="transmembrane region" description="Helical" evidence="1">
    <location>
        <begin position="80"/>
        <end position="103"/>
    </location>
</feature>
<feature type="domain" description="Urease accessory protein UreH-like transmembrane" evidence="2">
    <location>
        <begin position="8"/>
        <end position="209"/>
    </location>
</feature>
<dbReference type="PANTHER" id="PTHR42208:SF1">
    <property type="entry name" value="HEAVY METAL TRANSPORTER"/>
    <property type="match status" value="1"/>
</dbReference>
<feature type="transmembrane region" description="Helical" evidence="1">
    <location>
        <begin position="198"/>
        <end position="218"/>
    </location>
</feature>
<protein>
    <recommendedName>
        <fullName evidence="2">Urease accessory protein UreH-like transmembrane domain-containing protein</fullName>
    </recommendedName>
</protein>
<evidence type="ECO:0000313" key="4">
    <source>
        <dbReference type="Proteomes" id="UP000199308"/>
    </source>
</evidence>
<proteinExistence type="predicted"/>
<dbReference type="RefSeq" id="WP_093331714.1">
    <property type="nucleotide sequence ID" value="NZ_AP027363.1"/>
</dbReference>
<evidence type="ECO:0000256" key="1">
    <source>
        <dbReference type="SAM" id="Phobius"/>
    </source>
</evidence>
<dbReference type="AlphaFoldDB" id="A0A1I0HF40"/>
<dbReference type="STRING" id="349064.SAMN05660429_02766"/>